<comment type="similarity">
    <text evidence="1 10">Belongs to the sigma-54 factor family.</text>
</comment>
<accession>A0A853F217</accession>
<dbReference type="PROSITE" id="PS50044">
    <property type="entry name" value="SIGMA54_3"/>
    <property type="match status" value="1"/>
</dbReference>
<dbReference type="Proteomes" id="UP000568751">
    <property type="component" value="Unassembled WGS sequence"/>
</dbReference>
<dbReference type="PANTHER" id="PTHR32248:SF4">
    <property type="entry name" value="RNA POLYMERASE SIGMA-54 FACTOR"/>
    <property type="match status" value="1"/>
</dbReference>
<dbReference type="GO" id="GO:0000428">
    <property type="term" value="C:DNA-directed RNA polymerase complex"/>
    <property type="evidence" value="ECO:0007669"/>
    <property type="project" value="UniProtKB-KW"/>
</dbReference>
<dbReference type="GO" id="GO:0016987">
    <property type="term" value="F:sigma factor activity"/>
    <property type="evidence" value="ECO:0007669"/>
    <property type="project" value="UniProtKB-KW"/>
</dbReference>
<dbReference type="Pfam" id="PF04552">
    <property type="entry name" value="Sigma54_DBD"/>
    <property type="match status" value="1"/>
</dbReference>
<evidence type="ECO:0000256" key="8">
    <source>
        <dbReference type="ARBA" id="ARBA00023125"/>
    </source>
</evidence>
<evidence type="ECO:0000256" key="2">
    <source>
        <dbReference type="ARBA" id="ARBA00019942"/>
    </source>
</evidence>
<evidence type="ECO:0000256" key="7">
    <source>
        <dbReference type="ARBA" id="ARBA00023082"/>
    </source>
</evidence>
<dbReference type="InterPro" id="IPR000394">
    <property type="entry name" value="RNA_pol_sigma_54"/>
</dbReference>
<dbReference type="InterPro" id="IPR038709">
    <property type="entry name" value="RpoN_core-bd_sf"/>
</dbReference>
<evidence type="ECO:0000256" key="9">
    <source>
        <dbReference type="ARBA" id="ARBA00023163"/>
    </source>
</evidence>
<organism evidence="13 14">
    <name type="scientific">Candidatus Thiodubiliella endoseptemdiera</name>
    <dbReference type="NCBI Taxonomy" id="2738886"/>
    <lineage>
        <taxon>Bacteria</taxon>
        <taxon>Pseudomonadati</taxon>
        <taxon>Pseudomonadota</taxon>
        <taxon>Gammaproteobacteria</taxon>
        <taxon>Candidatus Pseudothioglobaceae</taxon>
        <taxon>Candidatus Thiodubiliella</taxon>
    </lineage>
</organism>
<protein>
    <recommendedName>
        <fullName evidence="2 10">RNA polymerase sigma-54 factor</fullName>
    </recommendedName>
</protein>
<dbReference type="InterPro" id="IPR007046">
    <property type="entry name" value="RNA_pol_sigma_54_core-bd"/>
</dbReference>
<keyword evidence="4 10" id="KW-0808">Transferase</keyword>
<feature type="domain" description="RNA polymerase sigma factor 54 core-binding" evidence="12">
    <location>
        <begin position="72"/>
        <end position="252"/>
    </location>
</feature>
<evidence type="ECO:0000256" key="10">
    <source>
        <dbReference type="PIRNR" id="PIRNR000774"/>
    </source>
</evidence>
<reference evidence="13 14" key="1">
    <citation type="submission" date="2020-05" db="EMBL/GenBank/DDBJ databases">
        <title>Horizontal transmission and recombination maintain forever young bacterial symbiont genomes.</title>
        <authorList>
            <person name="Russell S.L."/>
            <person name="Pepper-Tunick E."/>
            <person name="Svedberg J."/>
            <person name="Byrne A."/>
            <person name="Ruelas Castillo J."/>
            <person name="Vollmers C."/>
            <person name="Beinart R.A."/>
            <person name="Corbett-Detig R."/>
        </authorList>
    </citation>
    <scope>NUCLEOTIDE SEQUENCE [LARGE SCALE GENOMIC DNA]</scope>
    <source>
        <strain evidence="13">455</strain>
    </source>
</reference>
<dbReference type="EMBL" id="JACCHT010000001">
    <property type="protein sequence ID" value="NYT27467.1"/>
    <property type="molecule type" value="Genomic_DNA"/>
</dbReference>
<proteinExistence type="inferred from homology"/>
<evidence type="ECO:0000313" key="14">
    <source>
        <dbReference type="Proteomes" id="UP000568751"/>
    </source>
</evidence>
<keyword evidence="5 10" id="KW-0548">Nucleotidyltransferase</keyword>
<name>A0A853F217_9GAMM</name>
<evidence type="ECO:0000256" key="5">
    <source>
        <dbReference type="ARBA" id="ARBA00022695"/>
    </source>
</evidence>
<evidence type="ECO:0000256" key="1">
    <source>
        <dbReference type="ARBA" id="ARBA00008798"/>
    </source>
</evidence>
<evidence type="ECO:0000313" key="13">
    <source>
        <dbReference type="EMBL" id="NYT27467.1"/>
    </source>
</evidence>
<dbReference type="Gene3D" id="1.10.10.1330">
    <property type="entry name" value="RNA polymerase sigma-54 factor, core-binding domain"/>
    <property type="match status" value="1"/>
</dbReference>
<comment type="caution">
    <text evidence="13">The sequence shown here is derived from an EMBL/GenBank/DDBJ whole genome shotgun (WGS) entry which is preliminary data.</text>
</comment>
<keyword evidence="3 10" id="KW-0240">DNA-directed RNA polymerase</keyword>
<dbReference type="GO" id="GO:0016779">
    <property type="term" value="F:nucleotidyltransferase activity"/>
    <property type="evidence" value="ECO:0007669"/>
    <property type="project" value="UniProtKB-KW"/>
</dbReference>
<keyword evidence="9 10" id="KW-0804">Transcription</keyword>
<dbReference type="InterPro" id="IPR007634">
    <property type="entry name" value="RNA_pol_sigma_54_DNA-bd"/>
</dbReference>
<dbReference type="GO" id="GO:0006352">
    <property type="term" value="P:DNA-templated transcription initiation"/>
    <property type="evidence" value="ECO:0007669"/>
    <property type="project" value="InterPro"/>
</dbReference>
<dbReference type="Gene3D" id="1.10.10.60">
    <property type="entry name" value="Homeodomain-like"/>
    <property type="match status" value="1"/>
</dbReference>
<evidence type="ECO:0000256" key="3">
    <source>
        <dbReference type="ARBA" id="ARBA00022478"/>
    </source>
</evidence>
<feature type="domain" description="RNA polymerase sigma factor 54 DNA-binding" evidence="11">
    <location>
        <begin position="265"/>
        <end position="413"/>
    </location>
</feature>
<comment type="function">
    <text evidence="10">Sigma factors are initiation factors that promote the attachment of RNA polymerase to specific initiation sites and are then released.</text>
</comment>
<evidence type="ECO:0000259" key="12">
    <source>
        <dbReference type="Pfam" id="PF04963"/>
    </source>
</evidence>
<gene>
    <name evidence="13" type="ORF">H0A76_05935</name>
</gene>
<dbReference type="AlphaFoldDB" id="A0A853F217"/>
<dbReference type="InterPro" id="IPR001387">
    <property type="entry name" value="Cro/C1-type_HTH"/>
</dbReference>
<dbReference type="Pfam" id="PF00309">
    <property type="entry name" value="Sigma54_AID"/>
    <property type="match status" value="1"/>
</dbReference>
<evidence type="ECO:0000259" key="11">
    <source>
        <dbReference type="Pfam" id="PF04552"/>
    </source>
</evidence>
<keyword evidence="6 10" id="KW-0805">Transcription regulation</keyword>
<keyword evidence="8 10" id="KW-0238">DNA-binding</keyword>
<keyword evidence="7 10" id="KW-0731">Sigma factor</keyword>
<sequence length="423" mass="48463">MPKNLLQQKLGFNVNLTPSLKNSIGLLTMPYDDLLVEINNALEKNILLVENTEKIGGYSLNYEKTNEDIFAKLAHKESMFANLENQLPNIGLTAEQLSIAHIMVENLTEVGFLEVSIETIMRVYLKKQPKNKINLQQCEQVRRQMQINIEPFGIASFNMQDFFLLQINHNKNIADKPLIVKLLLGDVDINQVTSAQKDNFLSVVKLLAKTPTDNLDNSRNPYVQPDIFIEKTENDWRIHLKKLPDITINKKYLSLRTQIPDKTLFNEHLAVARGLIGSLAYRNQYLQQIAKALVAKQQQALTKGLAYLLPLTQKQLAFELGMGESTLSRLIKDKYMNTPIGVISIQDLFSANVGKHASKSIQHKIIQIIRNENKALSDQKICDLLTQDKVDICRRTVTKYQKKLNIPNARDRKYFKRPLHKYE</sequence>
<dbReference type="PANTHER" id="PTHR32248">
    <property type="entry name" value="RNA POLYMERASE SIGMA-54 FACTOR"/>
    <property type="match status" value="1"/>
</dbReference>
<dbReference type="GO" id="GO:0001216">
    <property type="term" value="F:DNA-binding transcription activator activity"/>
    <property type="evidence" value="ECO:0007669"/>
    <property type="project" value="InterPro"/>
</dbReference>
<dbReference type="PIRSF" id="PIRSF000774">
    <property type="entry name" value="RpoN"/>
    <property type="match status" value="1"/>
</dbReference>
<dbReference type="Pfam" id="PF04963">
    <property type="entry name" value="Sigma54_CBD"/>
    <property type="match status" value="1"/>
</dbReference>
<dbReference type="PRINTS" id="PR00045">
    <property type="entry name" value="SIGMA54FCT"/>
</dbReference>
<evidence type="ECO:0000256" key="4">
    <source>
        <dbReference type="ARBA" id="ARBA00022679"/>
    </source>
</evidence>
<evidence type="ECO:0000256" key="6">
    <source>
        <dbReference type="ARBA" id="ARBA00023015"/>
    </source>
</evidence>
<dbReference type="GO" id="GO:0003677">
    <property type="term" value="F:DNA binding"/>
    <property type="evidence" value="ECO:0007669"/>
    <property type="project" value="UniProtKB-KW"/>
</dbReference>
<dbReference type="CDD" id="cd00093">
    <property type="entry name" value="HTH_XRE"/>
    <property type="match status" value="1"/>
</dbReference>